<evidence type="ECO:0000313" key="3">
    <source>
        <dbReference type="EMBL" id="MBB6676689.1"/>
    </source>
</evidence>
<comment type="caution">
    <text evidence="3">The sequence shown here is derived from an EMBL/GenBank/DDBJ whole genome shotgun (WGS) entry which is preliminary data.</text>
</comment>
<dbReference type="RefSeq" id="WP_185177982.1">
    <property type="nucleotide sequence ID" value="NZ_CBCSEP010000003.1"/>
</dbReference>
<evidence type="ECO:0000313" key="4">
    <source>
        <dbReference type="Proteomes" id="UP000574133"/>
    </source>
</evidence>
<proteinExistence type="predicted"/>
<name>A0A841T9F2_9BACL</name>
<dbReference type="InterPro" id="IPR025012">
    <property type="entry name" value="DUF3898"/>
</dbReference>
<dbReference type="EMBL" id="JACJVN010000021">
    <property type="protein sequence ID" value="MBB6676689.1"/>
    <property type="molecule type" value="Genomic_DNA"/>
</dbReference>
<dbReference type="InterPro" id="IPR025006">
    <property type="entry name" value="DUF3900"/>
</dbReference>
<protein>
    <submittedName>
        <fullName evidence="3">DUF3900 domain-containing protein</fullName>
    </submittedName>
</protein>
<sequence>MRFSIQYLSFFVINNDGQEQDPVKRYKHYQTLDHFDYEDSEIRLFLDSEFTRIGKRKAEIHSETDNAPTKIGRFMLEPGHELDSNPNYNLFQKLRTATDKTSFHMACDDMLRLYMNTSAVRGGAFIVALGKLNELFDDPFVFVLKCDFESKIARISDERSLISKVEMAISARNIKSIQYPHMPEEGMLEPYELKIHQASHARYFEDFLKFVSYEKSKPEIVTDQVLEMVQQYIETKWQGDGAGSPGLTPTSDAAYSQAAEPDGAAAELGAGHAYGQEAGFVENDAYLQAAEAGRYEEERASASGPYLIPSGNWTPEKQREATQFEAWAASDKRQLQEKWTHDDVAQATARLTEFQPELDLKFKLGDVSVKAKMTEYGENVHIARMNGRYVVLIEGDTFQFEKGISPVELLYPDEIDEVLRRMNERHAARPKAEDDYPY</sequence>
<feature type="region of interest" description="Disordered" evidence="1">
    <location>
        <begin position="239"/>
        <end position="260"/>
    </location>
</feature>
<dbReference type="Pfam" id="PF13039">
    <property type="entry name" value="DUF3900"/>
    <property type="match status" value="1"/>
</dbReference>
<organism evidence="3 4">
    <name type="scientific">Cohnella lubricantis</name>
    <dbReference type="NCBI Taxonomy" id="2163172"/>
    <lineage>
        <taxon>Bacteria</taxon>
        <taxon>Bacillati</taxon>
        <taxon>Bacillota</taxon>
        <taxon>Bacilli</taxon>
        <taxon>Bacillales</taxon>
        <taxon>Paenibacillaceae</taxon>
        <taxon>Cohnella</taxon>
    </lineage>
</organism>
<keyword evidence="4" id="KW-1185">Reference proteome</keyword>
<dbReference type="Proteomes" id="UP000574133">
    <property type="component" value="Unassembled WGS sequence"/>
</dbReference>
<dbReference type="Pfam" id="PF13037">
    <property type="entry name" value="DUF3898"/>
    <property type="match status" value="1"/>
</dbReference>
<evidence type="ECO:0000259" key="2">
    <source>
        <dbReference type="Pfam" id="PF13037"/>
    </source>
</evidence>
<accession>A0A841T9F2</accession>
<dbReference type="AlphaFoldDB" id="A0A841T9F2"/>
<evidence type="ECO:0000256" key="1">
    <source>
        <dbReference type="SAM" id="MobiDB-lite"/>
    </source>
</evidence>
<feature type="domain" description="DUF3898" evidence="2">
    <location>
        <begin position="335"/>
        <end position="422"/>
    </location>
</feature>
<gene>
    <name evidence="3" type="ORF">H4Q31_05025</name>
</gene>
<reference evidence="3 4" key="1">
    <citation type="submission" date="2020-08" db="EMBL/GenBank/DDBJ databases">
        <title>Cohnella phylogeny.</title>
        <authorList>
            <person name="Dunlap C."/>
        </authorList>
    </citation>
    <scope>NUCLEOTIDE SEQUENCE [LARGE SCALE GENOMIC DNA]</scope>
    <source>
        <strain evidence="3 4">DSM 103658</strain>
    </source>
</reference>